<evidence type="ECO:0000256" key="9">
    <source>
        <dbReference type="ARBA" id="ARBA00023239"/>
    </source>
</evidence>
<dbReference type="GO" id="GO:0005829">
    <property type="term" value="C:cytosol"/>
    <property type="evidence" value="ECO:0007669"/>
    <property type="project" value="TreeGrafter"/>
</dbReference>
<dbReference type="Pfam" id="PF01116">
    <property type="entry name" value="F_bP_aldolase"/>
    <property type="match status" value="1"/>
</dbReference>
<proteinExistence type="inferred from homology"/>
<dbReference type="GO" id="GO:0004332">
    <property type="term" value="F:fructose-bisphosphate aldolase activity"/>
    <property type="evidence" value="ECO:0007669"/>
    <property type="project" value="UniProtKB-EC"/>
</dbReference>
<dbReference type="PANTHER" id="PTHR30559:SF0">
    <property type="entry name" value="FRUCTOSE-BISPHOSPHATE ALDOLASE"/>
    <property type="match status" value="1"/>
</dbReference>
<evidence type="ECO:0000313" key="11">
    <source>
        <dbReference type="Proteomes" id="UP000626109"/>
    </source>
</evidence>
<evidence type="ECO:0000256" key="4">
    <source>
        <dbReference type="ARBA" id="ARBA00005812"/>
    </source>
</evidence>
<comment type="caution">
    <text evidence="10">The sequence shown here is derived from an EMBL/GenBank/DDBJ whole genome shotgun (WGS) entry which is preliminary data.</text>
</comment>
<dbReference type="EC" id="4.1.2.13" evidence="5"/>
<comment type="cofactor">
    <cofactor evidence="2">
        <name>Zn(2+)</name>
        <dbReference type="ChEBI" id="CHEBI:29105"/>
    </cofactor>
</comment>
<dbReference type="InterPro" id="IPR013785">
    <property type="entry name" value="Aldolase_TIM"/>
</dbReference>
<dbReference type="NCBIfam" id="TIGR00167">
    <property type="entry name" value="cbbA"/>
    <property type="match status" value="1"/>
</dbReference>
<keyword evidence="8" id="KW-0324">Glycolysis</keyword>
<dbReference type="InterPro" id="IPR000771">
    <property type="entry name" value="FBA_II"/>
</dbReference>
<dbReference type="GO" id="GO:0006096">
    <property type="term" value="P:glycolytic process"/>
    <property type="evidence" value="ECO:0007669"/>
    <property type="project" value="UniProtKB-UniPathway"/>
</dbReference>
<feature type="non-terminal residue" evidence="10">
    <location>
        <position position="224"/>
    </location>
</feature>
<evidence type="ECO:0000256" key="6">
    <source>
        <dbReference type="ARBA" id="ARBA00022723"/>
    </source>
</evidence>
<comment type="catalytic activity">
    <reaction evidence="1">
        <text>beta-D-fructose 1,6-bisphosphate = D-glyceraldehyde 3-phosphate + dihydroxyacetone phosphate</text>
        <dbReference type="Rhea" id="RHEA:14729"/>
        <dbReference type="ChEBI" id="CHEBI:32966"/>
        <dbReference type="ChEBI" id="CHEBI:57642"/>
        <dbReference type="ChEBI" id="CHEBI:59776"/>
        <dbReference type="EC" id="4.1.2.13"/>
    </reaction>
</comment>
<sequence length="224" mass="25149">AHGEPLFSSHMLDLSEEDHADNIGLCRKYLERMAPMNLILEMEIGITGGVEDGVDNSGTSSDKLYSTPEDVWQVWESLAPVSEKFTIAAAFGNVHGVYKPGNVHLRPELLDQFQEHAGKILGTEKPLHFVFHGGSGSEKEKIEQALGSGVVKMNVDTDTQWAYWDGIRKFYQKSEGYLQGQIGNPEGADKPNKNYYDPRKWYREAEVSMMARVQESCKDLHNTN</sequence>
<name>A0A813KCB5_POLGL</name>
<keyword evidence="9" id="KW-0456">Lyase</keyword>
<evidence type="ECO:0000256" key="1">
    <source>
        <dbReference type="ARBA" id="ARBA00000441"/>
    </source>
</evidence>
<evidence type="ECO:0000256" key="7">
    <source>
        <dbReference type="ARBA" id="ARBA00022833"/>
    </source>
</evidence>
<dbReference type="EMBL" id="CAJNNW010029451">
    <property type="protein sequence ID" value="CAE8700295.1"/>
    <property type="molecule type" value="Genomic_DNA"/>
</dbReference>
<accession>A0A813KCB5</accession>
<dbReference type="UniPathway" id="UPA00109">
    <property type="reaction ID" value="UER00183"/>
</dbReference>
<dbReference type="PROSITE" id="PS00806">
    <property type="entry name" value="ALDOLASE_CLASS_II_2"/>
    <property type="match status" value="1"/>
</dbReference>
<dbReference type="PIRSF" id="PIRSF001359">
    <property type="entry name" value="F_bP_aldolase_II"/>
    <property type="match status" value="1"/>
</dbReference>
<comment type="similarity">
    <text evidence="4">Belongs to the class II fructose-bisphosphate aldolase family.</text>
</comment>
<evidence type="ECO:0000256" key="8">
    <source>
        <dbReference type="ARBA" id="ARBA00023152"/>
    </source>
</evidence>
<protein>
    <recommendedName>
        <fullName evidence="5">fructose-bisphosphate aldolase</fullName>
        <ecNumber evidence="5">4.1.2.13</ecNumber>
    </recommendedName>
</protein>
<evidence type="ECO:0000256" key="3">
    <source>
        <dbReference type="ARBA" id="ARBA00004714"/>
    </source>
</evidence>
<dbReference type="GO" id="GO:0008270">
    <property type="term" value="F:zinc ion binding"/>
    <property type="evidence" value="ECO:0007669"/>
    <property type="project" value="InterPro"/>
</dbReference>
<keyword evidence="6" id="KW-0479">Metal-binding</keyword>
<evidence type="ECO:0000256" key="5">
    <source>
        <dbReference type="ARBA" id="ARBA00013068"/>
    </source>
</evidence>
<organism evidence="10 11">
    <name type="scientific">Polarella glacialis</name>
    <name type="common">Dinoflagellate</name>
    <dbReference type="NCBI Taxonomy" id="89957"/>
    <lineage>
        <taxon>Eukaryota</taxon>
        <taxon>Sar</taxon>
        <taxon>Alveolata</taxon>
        <taxon>Dinophyceae</taxon>
        <taxon>Suessiales</taxon>
        <taxon>Suessiaceae</taxon>
        <taxon>Polarella</taxon>
    </lineage>
</organism>
<dbReference type="Proteomes" id="UP000626109">
    <property type="component" value="Unassembled WGS sequence"/>
</dbReference>
<comment type="pathway">
    <text evidence="3">Carbohydrate degradation; glycolysis; D-glyceraldehyde 3-phosphate and glycerone phosphate from D-glucose: step 4/4.</text>
</comment>
<dbReference type="Gene3D" id="3.20.20.70">
    <property type="entry name" value="Aldolase class I"/>
    <property type="match status" value="1"/>
</dbReference>
<dbReference type="AlphaFoldDB" id="A0A813KCB5"/>
<evidence type="ECO:0000256" key="2">
    <source>
        <dbReference type="ARBA" id="ARBA00001947"/>
    </source>
</evidence>
<gene>
    <name evidence="10" type="ORF">PGLA2088_LOCUS31547</name>
</gene>
<keyword evidence="7" id="KW-0862">Zinc</keyword>
<dbReference type="InterPro" id="IPR006411">
    <property type="entry name" value="Fruct_bisP_bact"/>
</dbReference>
<evidence type="ECO:0000313" key="10">
    <source>
        <dbReference type="EMBL" id="CAE8700295.1"/>
    </source>
</evidence>
<dbReference type="GO" id="GO:0006094">
    <property type="term" value="P:gluconeogenesis"/>
    <property type="evidence" value="ECO:0007669"/>
    <property type="project" value="TreeGrafter"/>
</dbReference>
<dbReference type="NCBIfam" id="NF006628">
    <property type="entry name" value="PRK09197.1"/>
    <property type="match status" value="1"/>
</dbReference>
<dbReference type="PANTHER" id="PTHR30559">
    <property type="entry name" value="FRUCTOSE-BISPHOSPHATE ALDOLASE CLASS 2"/>
    <property type="match status" value="1"/>
</dbReference>
<reference evidence="10" key="1">
    <citation type="submission" date="2021-02" db="EMBL/GenBank/DDBJ databases">
        <authorList>
            <person name="Dougan E. K."/>
            <person name="Rhodes N."/>
            <person name="Thang M."/>
            <person name="Chan C."/>
        </authorList>
    </citation>
    <scope>NUCLEOTIDE SEQUENCE</scope>
</reference>
<dbReference type="SUPFAM" id="SSF51569">
    <property type="entry name" value="Aldolase"/>
    <property type="match status" value="1"/>
</dbReference>